<comment type="caution">
    <text evidence="1">The sequence shown here is derived from an EMBL/GenBank/DDBJ whole genome shotgun (WGS) entry which is preliminary data.</text>
</comment>
<keyword evidence="2" id="KW-1185">Reference proteome</keyword>
<protein>
    <submittedName>
        <fullName evidence="1">Uncharacterized protein</fullName>
    </submittedName>
</protein>
<dbReference type="Proteomes" id="UP001062846">
    <property type="component" value="Chromosome 9"/>
</dbReference>
<reference evidence="1" key="1">
    <citation type="submission" date="2022-02" db="EMBL/GenBank/DDBJ databases">
        <title>Plant Genome Project.</title>
        <authorList>
            <person name="Zhang R.-G."/>
        </authorList>
    </citation>
    <scope>NUCLEOTIDE SEQUENCE</scope>
    <source>
        <strain evidence="1">AT1</strain>
    </source>
</reference>
<accession>A0ACC0MJI1</accession>
<dbReference type="EMBL" id="CM046396">
    <property type="protein sequence ID" value="KAI8540478.1"/>
    <property type="molecule type" value="Genomic_DNA"/>
</dbReference>
<proteinExistence type="predicted"/>
<organism evidence="1 2">
    <name type="scientific">Rhododendron molle</name>
    <name type="common">Chinese azalea</name>
    <name type="synonym">Azalea mollis</name>
    <dbReference type="NCBI Taxonomy" id="49168"/>
    <lineage>
        <taxon>Eukaryota</taxon>
        <taxon>Viridiplantae</taxon>
        <taxon>Streptophyta</taxon>
        <taxon>Embryophyta</taxon>
        <taxon>Tracheophyta</taxon>
        <taxon>Spermatophyta</taxon>
        <taxon>Magnoliopsida</taxon>
        <taxon>eudicotyledons</taxon>
        <taxon>Gunneridae</taxon>
        <taxon>Pentapetalae</taxon>
        <taxon>asterids</taxon>
        <taxon>Ericales</taxon>
        <taxon>Ericaceae</taxon>
        <taxon>Ericoideae</taxon>
        <taxon>Rhodoreae</taxon>
        <taxon>Rhododendron</taxon>
    </lineage>
</organism>
<name>A0ACC0MJI1_RHOML</name>
<evidence type="ECO:0000313" key="1">
    <source>
        <dbReference type="EMBL" id="KAI8540478.1"/>
    </source>
</evidence>
<gene>
    <name evidence="1" type="ORF">RHMOL_Rhmol09G0267100</name>
</gene>
<evidence type="ECO:0000313" key="2">
    <source>
        <dbReference type="Proteomes" id="UP001062846"/>
    </source>
</evidence>
<sequence length="351" mass="39486">MRIGRSRPQTVAVDGKIYVISGADYGRDPETHRGEVFDSKSDKWGSLSPPSPLPEAYGLFAVALRDLKKFVLGSYVGKFLYIFEAEEGRWKYAEEGWIVLILIDHGCCLPKNFEDYTFNWLYWPQAHQPYHTLDYLKLLDAEQDIELLKFHGLDLSLECACTLGISTMLLKKGAERGLTPFAVGSIMCREILKKEFVIEQIVREAKEEVLPATSEATLLVSVSLITTILMSLPPCVCLCAVLPSTFGVISQQSALFIGVLLPLPKNWSSSLTNVVQKLALAPSIYNNSLRHVKRSDQNSLLISQWYYVGCLERLYSNGNGNCNIVEARSLYRRCYRKRFAGMGSEVFLVAF</sequence>